<accession>A0A1G9H844</accession>
<dbReference type="Pfam" id="PF13673">
    <property type="entry name" value="Acetyltransf_10"/>
    <property type="match status" value="1"/>
</dbReference>
<dbReference type="EMBL" id="FNFY01000021">
    <property type="protein sequence ID" value="SDL09151.1"/>
    <property type="molecule type" value="Genomic_DNA"/>
</dbReference>
<keyword evidence="3" id="KW-1185">Reference proteome</keyword>
<organism evidence="2 3">
    <name type="scientific">Lacicoccus qingdaonensis</name>
    <dbReference type="NCBI Taxonomy" id="576118"/>
    <lineage>
        <taxon>Bacteria</taxon>
        <taxon>Bacillati</taxon>
        <taxon>Bacillota</taxon>
        <taxon>Bacilli</taxon>
        <taxon>Bacillales</taxon>
        <taxon>Salinicoccaceae</taxon>
        <taxon>Lacicoccus</taxon>
    </lineage>
</organism>
<reference evidence="3" key="1">
    <citation type="submission" date="2016-10" db="EMBL/GenBank/DDBJ databases">
        <authorList>
            <person name="Varghese N."/>
            <person name="Submissions S."/>
        </authorList>
    </citation>
    <scope>NUCLEOTIDE SEQUENCE [LARGE SCALE GENOMIC DNA]</scope>
    <source>
        <strain evidence="3">CGMCC 1.8895</strain>
    </source>
</reference>
<proteinExistence type="predicted"/>
<keyword evidence="2" id="KW-0012">Acyltransferase</keyword>
<name>A0A1G9H844_9BACL</name>
<dbReference type="Gene3D" id="3.40.630.30">
    <property type="match status" value="1"/>
</dbReference>
<dbReference type="STRING" id="576118.SAMN05216216_12116"/>
<feature type="domain" description="N-acetyltransferase" evidence="1">
    <location>
        <begin position="1"/>
        <end position="142"/>
    </location>
</feature>
<evidence type="ECO:0000259" key="1">
    <source>
        <dbReference type="PROSITE" id="PS51186"/>
    </source>
</evidence>
<dbReference type="InterPro" id="IPR016181">
    <property type="entry name" value="Acyl_CoA_acyltransferase"/>
</dbReference>
<keyword evidence="2" id="KW-0808">Transferase</keyword>
<dbReference type="AlphaFoldDB" id="A0A1G9H844"/>
<sequence>MEIKVADTKALYDQCLDIRMKVFVDEQNVPADVEVDEFEDVCTHFVLFDDSGEAAGTVRYRPLDGGLVKVERMAVLKDHRGKKYGYDLMEGVHQHARSAGHLKAKLGAQVHAIPFYEKLGYAVSSDEFDDAGIPHKYMVREL</sequence>
<dbReference type="PANTHER" id="PTHR13355">
    <property type="entry name" value="GLUCOSAMINE 6-PHOSPHATE N-ACETYLTRANSFERASE"/>
    <property type="match status" value="1"/>
</dbReference>
<dbReference type="PANTHER" id="PTHR13355:SF11">
    <property type="entry name" value="GLUCOSAMINE 6-PHOSPHATE N-ACETYLTRANSFERASE"/>
    <property type="match status" value="1"/>
</dbReference>
<evidence type="ECO:0000313" key="3">
    <source>
        <dbReference type="Proteomes" id="UP000199008"/>
    </source>
</evidence>
<dbReference type="InterPro" id="IPR000182">
    <property type="entry name" value="GNAT_dom"/>
</dbReference>
<dbReference type="InterPro" id="IPR039143">
    <property type="entry name" value="GNPNAT1-like"/>
</dbReference>
<dbReference type="OrthoDB" id="9796171at2"/>
<protein>
    <submittedName>
        <fullName evidence="2">Predicted N-acyltransferase, GNAT family</fullName>
    </submittedName>
</protein>
<dbReference type="RefSeq" id="WP_092987313.1">
    <property type="nucleotide sequence ID" value="NZ_FNFY01000021.1"/>
</dbReference>
<dbReference type="CDD" id="cd04301">
    <property type="entry name" value="NAT_SF"/>
    <property type="match status" value="1"/>
</dbReference>
<evidence type="ECO:0000313" key="2">
    <source>
        <dbReference type="EMBL" id="SDL09151.1"/>
    </source>
</evidence>
<dbReference type="GO" id="GO:0004343">
    <property type="term" value="F:glucosamine 6-phosphate N-acetyltransferase activity"/>
    <property type="evidence" value="ECO:0007669"/>
    <property type="project" value="TreeGrafter"/>
</dbReference>
<dbReference type="Proteomes" id="UP000199008">
    <property type="component" value="Unassembled WGS sequence"/>
</dbReference>
<dbReference type="PROSITE" id="PS51186">
    <property type="entry name" value="GNAT"/>
    <property type="match status" value="1"/>
</dbReference>
<dbReference type="SUPFAM" id="SSF55729">
    <property type="entry name" value="Acyl-CoA N-acyltransferases (Nat)"/>
    <property type="match status" value="1"/>
</dbReference>
<gene>
    <name evidence="2" type="ORF">SAMN05216216_12116</name>
</gene>